<keyword evidence="8 20" id="KW-0812">Transmembrane</keyword>
<dbReference type="Pfam" id="PF03071">
    <property type="entry name" value="GNT-I"/>
    <property type="match status" value="1"/>
</dbReference>
<evidence type="ECO:0000313" key="22">
    <source>
        <dbReference type="EMBL" id="JAB95056.1"/>
    </source>
</evidence>
<evidence type="ECO:0000256" key="4">
    <source>
        <dbReference type="ARBA" id="ARBA00006492"/>
    </source>
</evidence>
<keyword evidence="9 20" id="KW-0479">Metal-binding</keyword>
<evidence type="ECO:0000256" key="5">
    <source>
        <dbReference type="ARBA" id="ARBA00022490"/>
    </source>
</evidence>
<dbReference type="GO" id="GO:0003827">
    <property type="term" value="F:alpha-1,3-mannosylglycoprotein 2-beta-N-acetylglucosaminyltransferase activity"/>
    <property type="evidence" value="ECO:0007669"/>
    <property type="project" value="UniProtKB-UniRule"/>
</dbReference>
<evidence type="ECO:0000256" key="8">
    <source>
        <dbReference type="ARBA" id="ARBA00022692"/>
    </source>
</evidence>
<dbReference type="InterPro" id="IPR029044">
    <property type="entry name" value="Nucleotide-diphossugar_trans"/>
</dbReference>
<evidence type="ECO:0000256" key="11">
    <source>
        <dbReference type="ARBA" id="ARBA00022989"/>
    </source>
</evidence>
<keyword evidence="11 20" id="KW-1133">Transmembrane helix</keyword>
<comment type="subcellular location">
    <subcellularLocation>
        <location evidence="2">Cytoplasm</location>
        <location evidence="2">Perinuclear region</location>
    </subcellularLocation>
    <subcellularLocation>
        <location evidence="1 20">Golgi apparatus membrane</location>
        <topology evidence="1 20">Single-pass type II membrane protein</topology>
    </subcellularLocation>
</comment>
<evidence type="ECO:0000256" key="17">
    <source>
        <dbReference type="ARBA" id="ARBA00038949"/>
    </source>
</evidence>
<dbReference type="Gene3D" id="3.10.180.20">
    <property type="entry name" value="N-Acetylglucosaminyltransferase I, Domain 2"/>
    <property type="match status" value="1"/>
</dbReference>
<evidence type="ECO:0000256" key="15">
    <source>
        <dbReference type="ARBA" id="ARBA00023211"/>
    </source>
</evidence>
<evidence type="ECO:0000256" key="1">
    <source>
        <dbReference type="ARBA" id="ARBA00004323"/>
    </source>
</evidence>
<evidence type="ECO:0000256" key="9">
    <source>
        <dbReference type="ARBA" id="ARBA00022723"/>
    </source>
</evidence>
<comment type="pathway">
    <text evidence="3 20">Protein modification; protein glycosylation.</text>
</comment>
<accession>W8BNR9</accession>
<dbReference type="GeneID" id="101457557"/>
<keyword evidence="15 20" id="KW-0464">Manganese</keyword>
<reference evidence="22" key="2">
    <citation type="journal article" date="2014" name="BMC Genomics">
        <title>A genomic perspective to assessing quality of mass-reared SIT flies used in Mediterranean fruit fly (Ceratitis capitata) eradication in California.</title>
        <authorList>
            <person name="Calla B."/>
            <person name="Hall B."/>
            <person name="Hou S."/>
            <person name="Geib S.M."/>
        </authorList>
    </citation>
    <scope>NUCLEOTIDE SEQUENCE</scope>
</reference>
<feature type="region of interest" description="Disordered" evidence="21">
    <location>
        <begin position="133"/>
        <end position="160"/>
    </location>
</feature>
<dbReference type="AlphaFoldDB" id="W8BNR9"/>
<comment type="function">
    <text evidence="16 20">Initiates complex N-linked carbohydrate formation. Essential for the conversion of high-mannose to hybrid and complex N-glycans.</text>
</comment>
<dbReference type="KEGG" id="ccat:101457557"/>
<dbReference type="UniPathway" id="UPA00378"/>
<dbReference type="OrthoDB" id="440755at2759"/>
<evidence type="ECO:0000256" key="20">
    <source>
        <dbReference type="RuleBase" id="RU368119"/>
    </source>
</evidence>
<dbReference type="CDD" id="cd02514">
    <property type="entry name" value="GT13_GLCNAC-TI"/>
    <property type="match status" value="1"/>
</dbReference>
<keyword evidence="12 20" id="KW-0333">Golgi apparatus</keyword>
<reference evidence="22" key="1">
    <citation type="submission" date="2013-07" db="EMBL/GenBank/DDBJ databases">
        <authorList>
            <person name="Geib S."/>
        </authorList>
    </citation>
    <scope>NUCLEOTIDE SEQUENCE</scope>
</reference>
<dbReference type="GO" id="GO:0000139">
    <property type="term" value="C:Golgi membrane"/>
    <property type="evidence" value="ECO:0007669"/>
    <property type="project" value="UniProtKB-SubCell"/>
</dbReference>
<evidence type="ECO:0000256" key="10">
    <source>
        <dbReference type="ARBA" id="ARBA00022968"/>
    </source>
</evidence>
<dbReference type="EMBL" id="GAMC01011499">
    <property type="protein sequence ID" value="JAB95056.1"/>
    <property type="molecule type" value="mRNA"/>
</dbReference>
<dbReference type="PANTHER" id="PTHR10468">
    <property type="entry name" value="PROTEIN O-LINKED-MANNOSE BETA-1,2-N-ACETYLGLUCOSAMINYLTRANSFERASE 1/ALPHA-1,3-MANNOSYL-GLYCOPROTEIN 2-BETA-N-ACETYLGLUCOSAMINYLTRANSFERASE"/>
    <property type="match status" value="1"/>
</dbReference>
<evidence type="ECO:0000256" key="7">
    <source>
        <dbReference type="ARBA" id="ARBA00022679"/>
    </source>
</evidence>
<organism evidence="22">
    <name type="scientific">Ceratitis capitata</name>
    <name type="common">Mediterranean fruit fly</name>
    <name type="synonym">Tephritis capitata</name>
    <dbReference type="NCBI Taxonomy" id="7213"/>
    <lineage>
        <taxon>Eukaryota</taxon>
        <taxon>Metazoa</taxon>
        <taxon>Ecdysozoa</taxon>
        <taxon>Arthropoda</taxon>
        <taxon>Hexapoda</taxon>
        <taxon>Insecta</taxon>
        <taxon>Pterygota</taxon>
        <taxon>Neoptera</taxon>
        <taxon>Endopterygota</taxon>
        <taxon>Diptera</taxon>
        <taxon>Brachycera</taxon>
        <taxon>Muscomorpha</taxon>
        <taxon>Tephritoidea</taxon>
        <taxon>Tephritidae</taxon>
        <taxon>Ceratitis</taxon>
        <taxon>Ceratitis</taxon>
    </lineage>
</organism>
<keyword evidence="14" id="KW-1015">Disulfide bond</keyword>
<dbReference type="FunFam" id="3.10.180.20:FF:000001">
    <property type="entry name" value="alpha-1,3-mannosyl-glycoprotein 2-beta-N-acetylglucosaminyltransferase"/>
    <property type="match status" value="1"/>
</dbReference>
<protein>
    <recommendedName>
        <fullName evidence="17 20">Alpha-1,3-mannosyl-glycoprotein 2-beta-N-acetylglucosaminyltransferase</fullName>
        <shortName evidence="20">GNT-I</shortName>
        <shortName evidence="20">GlcNAc-T I</shortName>
        <ecNumber evidence="17 20">2.4.1.101</ecNumber>
    </recommendedName>
    <alternativeName>
        <fullName evidence="18 20">N-glycosyl-oligosaccharide-glycoprotein N-acetylglucosaminyltransferase I</fullName>
    </alternativeName>
</protein>
<name>W8BNR9_CERCA</name>
<dbReference type="InterPro" id="IPR052261">
    <property type="entry name" value="Glycosyltransferase_13"/>
</dbReference>
<keyword evidence="6 20" id="KW-0328">Glycosyltransferase</keyword>
<keyword evidence="5" id="KW-0963">Cytoplasm</keyword>
<comment type="cofactor">
    <cofactor evidence="20">
        <name>Mn(2+)</name>
        <dbReference type="ChEBI" id="CHEBI:29035"/>
    </cofactor>
    <text evidence="20">The cofactor is mostly bound to the substrate.</text>
</comment>
<evidence type="ECO:0000256" key="6">
    <source>
        <dbReference type="ARBA" id="ARBA00022676"/>
    </source>
</evidence>
<dbReference type="InterPro" id="IPR004139">
    <property type="entry name" value="Glyco_trans_13"/>
</dbReference>
<sequence>MSNWTNNRTKIEFDAFSTYSNRNPHLFRIKMRSRKILIIAGFLTTWTFITYYFLIRSSTMYPQKHSLLLQKLNKLEHESRIENMENSKLLGQLIDIVKKKITSDDIEEPKPHKDSKDRPVGIVALRQDHYLGVQENREGNENEDERQQNAEEDSGKDSKILKPTITYMPNGEPVIPILVIACNRVSIRKCLDNLVQYRPNADQFPIIVSQDCGDQQTKKAILSYESQVTLIEQPDQTDILTPPREKKFKGYYKIARHYGWALNTTFQRGYEYVVIVEDDLNVAPDFYEYFLGTHALLKDDPSLWCVSAWNDNGKDKFIDNTKPELLYRTDFFPGLGWMLSKNLWQELSVKWPKSFWDDWIRHPEQRKERACIRPEISRTRTFGKIGVSNGLFFDKYLKFIKLSEHFVHFSKMNLTYLLRENYDRVFLNDVYSYPIVTYDELRRNLIKTDGPVRIQYTTREQYKHITSILGLMGDFKSGVPRTAYHGIVSFFYQKRRVYLAPNANWKGYDLSWS</sequence>
<evidence type="ECO:0000256" key="2">
    <source>
        <dbReference type="ARBA" id="ARBA00004556"/>
    </source>
</evidence>
<evidence type="ECO:0000256" key="19">
    <source>
        <dbReference type="ARBA" id="ARBA00049421"/>
    </source>
</evidence>
<dbReference type="FunFam" id="3.90.550.10:FF:000055">
    <property type="entry name" value="Alpha-1,3-mannosyl-glycoprotein 2-beta-N-acetylglucosaminyltransferase"/>
    <property type="match status" value="1"/>
</dbReference>
<comment type="similarity">
    <text evidence="4 20">Belongs to the glycosyltransferase 13 family.</text>
</comment>
<dbReference type="GO" id="GO:0006487">
    <property type="term" value="P:protein N-linked glycosylation"/>
    <property type="evidence" value="ECO:0007669"/>
    <property type="project" value="TreeGrafter"/>
</dbReference>
<evidence type="ECO:0000256" key="16">
    <source>
        <dbReference type="ARBA" id="ARBA00037706"/>
    </source>
</evidence>
<dbReference type="PANTHER" id="PTHR10468:SF0">
    <property type="entry name" value="ALPHA-1,3-MANNOSYL-GLYCOPROTEIN 2-BETA-N-ACETYLGLUCOSAMINYLTRANSFERASE"/>
    <property type="match status" value="1"/>
</dbReference>
<proteinExistence type="evidence at transcript level"/>
<dbReference type="GO" id="GO:0048471">
    <property type="term" value="C:perinuclear region of cytoplasm"/>
    <property type="evidence" value="ECO:0007669"/>
    <property type="project" value="UniProtKB-SubCell"/>
</dbReference>
<dbReference type="EC" id="2.4.1.101" evidence="17 20"/>
<feature type="transmembrane region" description="Helical" evidence="20">
    <location>
        <begin position="36"/>
        <end position="54"/>
    </location>
</feature>
<dbReference type="SUPFAM" id="SSF53448">
    <property type="entry name" value="Nucleotide-diphospho-sugar transferases"/>
    <property type="match status" value="1"/>
</dbReference>
<evidence type="ECO:0000256" key="3">
    <source>
        <dbReference type="ARBA" id="ARBA00004922"/>
    </source>
</evidence>
<gene>
    <name evidence="22" type="primary">MGAT1</name>
</gene>
<keyword evidence="13 20" id="KW-0472">Membrane</keyword>
<comment type="catalytic activity">
    <reaction evidence="19 20">
        <text>N(4)-(alpha-D-Man-(1-&gt;3)-[alpha-D-Man-(1-&gt;3)-[alpha-D-Man-(1-&gt;6)]-alpha-D-Man-(1-&gt;6)]-beta-D-Man-(1-&gt;4)-beta-D-GlcNAc-(1-&gt;4)-beta-D-GlcNAc)-L-asparaginyl-[protein] (N-glucan mannose isomer 5A1,2) + UDP-N-acetyl-alpha-D-glucosamine = N(4)-{beta-D-GlcNAc-(1-&gt;2)-alpha-D-Man-(1-&gt;3)-[alpha-D-Man-(1-&gt;3)-[alpha-D-Man-(1-&gt;6)]-alpha-D-Man-(1-&gt;6)]-beta-D-Man-(1-&gt;4)-beta-D-GlcNAc-(1-&gt;4)-beta-D-GlcNAc}-L-asparaginyl-[protein] + UDP + H(+)</text>
        <dbReference type="Rhea" id="RHEA:11456"/>
        <dbReference type="Rhea" id="RHEA-COMP:14367"/>
        <dbReference type="Rhea" id="RHEA-COMP:14368"/>
        <dbReference type="ChEBI" id="CHEBI:15378"/>
        <dbReference type="ChEBI" id="CHEBI:57705"/>
        <dbReference type="ChEBI" id="CHEBI:58223"/>
        <dbReference type="ChEBI" id="CHEBI:59087"/>
        <dbReference type="ChEBI" id="CHEBI:60625"/>
        <dbReference type="EC" id="2.4.1.101"/>
    </reaction>
</comment>
<evidence type="ECO:0000256" key="13">
    <source>
        <dbReference type="ARBA" id="ARBA00023136"/>
    </source>
</evidence>
<feature type="compositionally biased region" description="Basic and acidic residues" evidence="21">
    <location>
        <begin position="135"/>
        <end position="160"/>
    </location>
</feature>
<evidence type="ECO:0000256" key="14">
    <source>
        <dbReference type="ARBA" id="ARBA00023157"/>
    </source>
</evidence>
<evidence type="ECO:0000256" key="12">
    <source>
        <dbReference type="ARBA" id="ARBA00023034"/>
    </source>
</evidence>
<dbReference type="GO" id="GO:0030145">
    <property type="term" value="F:manganese ion binding"/>
    <property type="evidence" value="ECO:0007669"/>
    <property type="project" value="UniProtKB-UniRule"/>
</dbReference>
<evidence type="ECO:0000256" key="18">
    <source>
        <dbReference type="ARBA" id="ARBA00041712"/>
    </source>
</evidence>
<dbReference type="Gene3D" id="3.90.550.10">
    <property type="entry name" value="Spore Coat Polysaccharide Biosynthesis Protein SpsA, Chain A"/>
    <property type="match status" value="1"/>
</dbReference>
<keyword evidence="10 20" id="KW-0735">Signal-anchor</keyword>
<dbReference type="EMBL" id="GAMC01011498">
    <property type="protein sequence ID" value="JAB95057.1"/>
    <property type="molecule type" value="mRNA"/>
</dbReference>
<keyword evidence="7 22" id="KW-0808">Transferase</keyword>
<evidence type="ECO:0000256" key="21">
    <source>
        <dbReference type="SAM" id="MobiDB-lite"/>
    </source>
</evidence>